<gene>
    <name evidence="5" type="ORF">K444DRAFT_640112</name>
</gene>
<evidence type="ECO:0000313" key="5">
    <source>
        <dbReference type="EMBL" id="PMD66176.1"/>
    </source>
</evidence>
<evidence type="ECO:0000259" key="4">
    <source>
        <dbReference type="Pfam" id="PF00135"/>
    </source>
</evidence>
<dbReference type="PROSITE" id="PS00122">
    <property type="entry name" value="CARBOXYLESTERASE_B_1"/>
    <property type="match status" value="1"/>
</dbReference>
<keyword evidence="6" id="KW-1185">Reference proteome</keyword>
<accession>A0A2J6TT28</accession>
<dbReference type="EMBL" id="KZ613745">
    <property type="protein sequence ID" value="PMD66176.1"/>
    <property type="molecule type" value="Genomic_DNA"/>
</dbReference>
<dbReference type="InterPro" id="IPR050309">
    <property type="entry name" value="Type-B_Carboxylest/Lipase"/>
</dbReference>
<dbReference type="PANTHER" id="PTHR11559">
    <property type="entry name" value="CARBOXYLESTERASE"/>
    <property type="match status" value="1"/>
</dbReference>
<dbReference type="InterPro" id="IPR029058">
    <property type="entry name" value="AB_hydrolase_fold"/>
</dbReference>
<keyword evidence="2 3" id="KW-0378">Hydrolase</keyword>
<dbReference type="InterPro" id="IPR019826">
    <property type="entry name" value="Carboxylesterase_B_AS"/>
</dbReference>
<dbReference type="GeneID" id="36592536"/>
<dbReference type="GO" id="GO:0016787">
    <property type="term" value="F:hydrolase activity"/>
    <property type="evidence" value="ECO:0007669"/>
    <property type="project" value="UniProtKB-KW"/>
</dbReference>
<dbReference type="Gene3D" id="3.40.50.1820">
    <property type="entry name" value="alpha/beta hydrolase"/>
    <property type="match status" value="1"/>
</dbReference>
<evidence type="ECO:0000256" key="3">
    <source>
        <dbReference type="RuleBase" id="RU361235"/>
    </source>
</evidence>
<dbReference type="Pfam" id="PF00135">
    <property type="entry name" value="COesterase"/>
    <property type="match status" value="1"/>
</dbReference>
<proteinExistence type="inferred from homology"/>
<feature type="domain" description="Carboxylesterase type B" evidence="4">
    <location>
        <begin position="4"/>
        <end position="508"/>
    </location>
</feature>
<dbReference type="RefSeq" id="XP_024743080.1">
    <property type="nucleotide sequence ID" value="XM_024884459.1"/>
</dbReference>
<sequence>MPRPRVSTRQGTIVGVEVEHGLPQPLEQFLGIPYALSTGGERRFSPPVPVSPVKVFDASHYGQRCPSGSRDATPEGEDCLNLNIFRPKIRDESRKLPVLVYLHGGAFNFGAGNARQIPHLVAWSAEPMIGISFNYRVGAFGFLPSTFMEEEGLLNIGLKDQALLFEWVQQNIAAFGGDPDNVTIMGSSAGAHSVGHHLLHDTHKAPPFKRVILESGAATARAVYAPSNPLHEQQFHEFLQNLNIPSLHTSEILPALRSKTFLEIKAASGAIFEKYNPSVRWPFQPVIDGPGGMIPIAPIAAWKAGSFHRIPILTGFNANEGSIFVPATASKSQEFTGFFRTLLPSLPKDDLVLLNEVYPDPLMGKDEKYKETRRGLGAQFMRLEQAYGHFAYVAPVLQTALFVSSSSPSVSNSASKVEERKETPPVYLYEFALPTNSSLLAYHGSHAPFITHNPEIARLSPTVNQISNVMHAYWASFILTGDPNAVKGKFGDRVVWPRFSADKEDNMVVFGEGNTEFIGRGDKGDVVKVTSDEEVRKECEYWMERTELFEI</sequence>
<evidence type="ECO:0000313" key="6">
    <source>
        <dbReference type="Proteomes" id="UP000235371"/>
    </source>
</evidence>
<reference evidence="5 6" key="1">
    <citation type="submission" date="2016-04" db="EMBL/GenBank/DDBJ databases">
        <title>A degradative enzymes factory behind the ericoid mycorrhizal symbiosis.</title>
        <authorList>
            <consortium name="DOE Joint Genome Institute"/>
            <person name="Martino E."/>
            <person name="Morin E."/>
            <person name="Grelet G."/>
            <person name="Kuo A."/>
            <person name="Kohler A."/>
            <person name="Daghino S."/>
            <person name="Barry K."/>
            <person name="Choi C."/>
            <person name="Cichocki N."/>
            <person name="Clum A."/>
            <person name="Copeland A."/>
            <person name="Hainaut M."/>
            <person name="Haridas S."/>
            <person name="Labutti K."/>
            <person name="Lindquist E."/>
            <person name="Lipzen A."/>
            <person name="Khouja H.-R."/>
            <person name="Murat C."/>
            <person name="Ohm R."/>
            <person name="Olson A."/>
            <person name="Spatafora J."/>
            <person name="Veneault-Fourrey C."/>
            <person name="Henrissat B."/>
            <person name="Grigoriev I."/>
            <person name="Martin F."/>
            <person name="Perotto S."/>
        </authorList>
    </citation>
    <scope>NUCLEOTIDE SEQUENCE [LARGE SCALE GENOMIC DNA]</scope>
    <source>
        <strain evidence="5 6">E</strain>
    </source>
</reference>
<protein>
    <recommendedName>
        <fullName evidence="3">Carboxylic ester hydrolase</fullName>
        <ecNumber evidence="3">3.1.1.-</ecNumber>
    </recommendedName>
</protein>
<dbReference type="OrthoDB" id="408631at2759"/>
<name>A0A2J6TT28_9HELO</name>
<evidence type="ECO:0000256" key="2">
    <source>
        <dbReference type="ARBA" id="ARBA00022801"/>
    </source>
</evidence>
<organism evidence="5 6">
    <name type="scientific">Hyaloscypha bicolor E</name>
    <dbReference type="NCBI Taxonomy" id="1095630"/>
    <lineage>
        <taxon>Eukaryota</taxon>
        <taxon>Fungi</taxon>
        <taxon>Dikarya</taxon>
        <taxon>Ascomycota</taxon>
        <taxon>Pezizomycotina</taxon>
        <taxon>Leotiomycetes</taxon>
        <taxon>Helotiales</taxon>
        <taxon>Hyaloscyphaceae</taxon>
        <taxon>Hyaloscypha</taxon>
        <taxon>Hyaloscypha bicolor</taxon>
    </lineage>
</organism>
<dbReference type="InParanoid" id="A0A2J6TT28"/>
<dbReference type="EC" id="3.1.1.-" evidence="3"/>
<dbReference type="Proteomes" id="UP000235371">
    <property type="component" value="Unassembled WGS sequence"/>
</dbReference>
<dbReference type="AlphaFoldDB" id="A0A2J6TT28"/>
<evidence type="ECO:0000256" key="1">
    <source>
        <dbReference type="ARBA" id="ARBA00005964"/>
    </source>
</evidence>
<dbReference type="STRING" id="1095630.A0A2J6TT28"/>
<dbReference type="InterPro" id="IPR002018">
    <property type="entry name" value="CarbesteraseB"/>
</dbReference>
<dbReference type="SUPFAM" id="SSF53474">
    <property type="entry name" value="alpha/beta-Hydrolases"/>
    <property type="match status" value="1"/>
</dbReference>
<comment type="similarity">
    <text evidence="1 3">Belongs to the type-B carboxylesterase/lipase family.</text>
</comment>